<sequence>MSGPLSRRPERGIVRSSKASAAAFALTAGIGVAAVPAQAAADGPVTVTASGYHNGPVRIDVTESGDNYILNDLTRPGTRCGAADGRPLSVPKDSLPGPVNETFAACVDIMYGAQRQWDMLRDWLGRNGPQGNGRNAPAVYDPSGRGPIWGGYVVFTTMPTGGRAPATTLDLVGHQFGHVIYQSTPGGTGSGNESGGLFEGAADIFGVLTDHYADHPRNRPNYLIGDSPSLMGDRPLRNMYNPSLLGDPNCYSTAIPSTEVHAAAGPLNHWFYLLAEGANPGGGKPSSPVCAGEPTAVTGIGIRQAGRIVMNALLRKTSQWNYAKMRVASVSAAIDLFGPGSPECPATKAAWRAVNVHPQPGEPSCADPSPAP</sequence>
<keyword evidence="10" id="KW-1185">Reference proteome</keyword>
<dbReference type="AlphaFoldDB" id="A0A366LQ47"/>
<dbReference type="CDD" id="cd09597">
    <property type="entry name" value="M4_TLP"/>
    <property type="match status" value="1"/>
</dbReference>
<evidence type="ECO:0000259" key="8">
    <source>
        <dbReference type="Pfam" id="PF02868"/>
    </source>
</evidence>
<feature type="domain" description="Peptidase M4 C-terminal" evidence="8">
    <location>
        <begin position="192"/>
        <end position="356"/>
    </location>
</feature>
<dbReference type="PANTHER" id="PTHR33794:SF1">
    <property type="entry name" value="BACILLOLYSIN"/>
    <property type="match status" value="1"/>
</dbReference>
<keyword evidence="2" id="KW-0479">Metal-binding</keyword>
<evidence type="ECO:0000256" key="6">
    <source>
        <dbReference type="SAM" id="SignalP"/>
    </source>
</evidence>
<dbReference type="InterPro" id="IPR001570">
    <property type="entry name" value="Peptidase_M4_C_domain"/>
</dbReference>
<dbReference type="InterPro" id="IPR050728">
    <property type="entry name" value="Zinc_Metalloprotease_M4"/>
</dbReference>
<dbReference type="PANTHER" id="PTHR33794">
    <property type="entry name" value="BACILLOLYSIN"/>
    <property type="match status" value="1"/>
</dbReference>
<keyword evidence="1" id="KW-0645">Protease</keyword>
<protein>
    <submittedName>
        <fullName evidence="9">Uncharacterized protein</fullName>
    </submittedName>
</protein>
<evidence type="ECO:0000259" key="7">
    <source>
        <dbReference type="Pfam" id="PF01447"/>
    </source>
</evidence>
<proteinExistence type="predicted"/>
<evidence type="ECO:0000313" key="9">
    <source>
        <dbReference type="EMBL" id="RBQ16011.1"/>
    </source>
</evidence>
<dbReference type="InterPro" id="IPR013856">
    <property type="entry name" value="Peptidase_M4_domain"/>
</dbReference>
<accession>A0A366LQ47</accession>
<dbReference type="SUPFAM" id="SSF55486">
    <property type="entry name" value="Metalloproteases ('zincins'), catalytic domain"/>
    <property type="match status" value="1"/>
</dbReference>
<keyword evidence="3" id="KW-0378">Hydrolase</keyword>
<dbReference type="Proteomes" id="UP000253303">
    <property type="component" value="Unassembled WGS sequence"/>
</dbReference>
<evidence type="ECO:0000313" key="10">
    <source>
        <dbReference type="Proteomes" id="UP000253303"/>
    </source>
</evidence>
<feature type="chain" id="PRO_5017018332" evidence="6">
    <location>
        <begin position="40"/>
        <end position="372"/>
    </location>
</feature>
<gene>
    <name evidence="9" type="ORF">DP939_32375</name>
</gene>
<dbReference type="Pfam" id="PF01447">
    <property type="entry name" value="Peptidase_M4"/>
    <property type="match status" value="1"/>
</dbReference>
<dbReference type="InterPro" id="IPR027268">
    <property type="entry name" value="Peptidase_M4/M1_CTD_sf"/>
</dbReference>
<keyword evidence="4" id="KW-0862">Zinc</keyword>
<name>A0A366LQ47_9ACTN</name>
<dbReference type="Gene3D" id="1.10.390.10">
    <property type="entry name" value="Neutral Protease Domain 2"/>
    <property type="match status" value="1"/>
</dbReference>
<keyword evidence="5" id="KW-0482">Metalloprotease</keyword>
<evidence type="ECO:0000256" key="2">
    <source>
        <dbReference type="ARBA" id="ARBA00022723"/>
    </source>
</evidence>
<reference evidence="9 10" key="1">
    <citation type="submission" date="2018-06" db="EMBL/GenBank/DDBJ databases">
        <title>Sphaerisporangium craniellae sp. nov., isolated from a marine sponge in the South China Sea.</title>
        <authorList>
            <person name="Li L."/>
        </authorList>
    </citation>
    <scope>NUCLEOTIDE SEQUENCE [LARGE SCALE GENOMIC DNA]</scope>
    <source>
        <strain evidence="9 10">LHW63015</strain>
    </source>
</reference>
<evidence type="ECO:0000256" key="1">
    <source>
        <dbReference type="ARBA" id="ARBA00022670"/>
    </source>
</evidence>
<feature type="domain" description="Peptidase M4" evidence="7">
    <location>
        <begin position="48"/>
        <end position="180"/>
    </location>
</feature>
<evidence type="ECO:0000256" key="4">
    <source>
        <dbReference type="ARBA" id="ARBA00022833"/>
    </source>
</evidence>
<organism evidence="9 10">
    <name type="scientific">Spongiactinospora rosea</name>
    <dbReference type="NCBI Taxonomy" id="2248750"/>
    <lineage>
        <taxon>Bacteria</taxon>
        <taxon>Bacillati</taxon>
        <taxon>Actinomycetota</taxon>
        <taxon>Actinomycetes</taxon>
        <taxon>Streptosporangiales</taxon>
        <taxon>Streptosporangiaceae</taxon>
        <taxon>Spongiactinospora</taxon>
    </lineage>
</organism>
<comment type="caution">
    <text evidence="9">The sequence shown here is derived from an EMBL/GenBank/DDBJ whole genome shotgun (WGS) entry which is preliminary data.</text>
</comment>
<dbReference type="GO" id="GO:0004222">
    <property type="term" value="F:metalloendopeptidase activity"/>
    <property type="evidence" value="ECO:0007669"/>
    <property type="project" value="InterPro"/>
</dbReference>
<dbReference type="EMBL" id="QMEY01000019">
    <property type="protein sequence ID" value="RBQ16011.1"/>
    <property type="molecule type" value="Genomic_DNA"/>
</dbReference>
<evidence type="ECO:0000256" key="3">
    <source>
        <dbReference type="ARBA" id="ARBA00022801"/>
    </source>
</evidence>
<dbReference type="Gene3D" id="3.10.170.10">
    <property type="match status" value="1"/>
</dbReference>
<dbReference type="Pfam" id="PF02868">
    <property type="entry name" value="Peptidase_M4_C"/>
    <property type="match status" value="1"/>
</dbReference>
<dbReference type="GO" id="GO:0046872">
    <property type="term" value="F:metal ion binding"/>
    <property type="evidence" value="ECO:0007669"/>
    <property type="project" value="UniProtKB-KW"/>
</dbReference>
<dbReference type="GO" id="GO:0006508">
    <property type="term" value="P:proteolysis"/>
    <property type="evidence" value="ECO:0007669"/>
    <property type="project" value="UniProtKB-KW"/>
</dbReference>
<keyword evidence="6" id="KW-0732">Signal</keyword>
<feature type="signal peptide" evidence="6">
    <location>
        <begin position="1"/>
        <end position="39"/>
    </location>
</feature>
<evidence type="ECO:0000256" key="5">
    <source>
        <dbReference type="ARBA" id="ARBA00023049"/>
    </source>
</evidence>